<keyword evidence="2" id="KW-1185">Reference proteome</keyword>
<dbReference type="Proteomes" id="UP001243717">
    <property type="component" value="Unassembled WGS sequence"/>
</dbReference>
<organism evidence="1 2">
    <name type="scientific">Thalassobacterium sedimentorum</name>
    <dbReference type="NCBI Taxonomy" id="3041258"/>
    <lineage>
        <taxon>Bacteria</taxon>
        <taxon>Pseudomonadati</taxon>
        <taxon>Verrucomicrobiota</taxon>
        <taxon>Opitutia</taxon>
        <taxon>Puniceicoccales</taxon>
        <taxon>Coraliomargaritaceae</taxon>
        <taxon>Thalassobacterium</taxon>
    </lineage>
</organism>
<dbReference type="RefSeq" id="WP_308986521.1">
    <property type="nucleotide sequence ID" value="NZ_JARXIC010000044.1"/>
</dbReference>
<proteinExistence type="predicted"/>
<accession>A0ABU1AMQ3</accession>
<name>A0ABU1AMQ3_9BACT</name>
<gene>
    <name evidence="1" type="ORF">QEH59_16710</name>
</gene>
<evidence type="ECO:0000313" key="2">
    <source>
        <dbReference type="Proteomes" id="UP001243717"/>
    </source>
</evidence>
<protein>
    <recommendedName>
        <fullName evidence="3">Transposase IS4-like domain-containing protein</fullName>
    </recommendedName>
</protein>
<sequence length="56" mass="6550">MSRTISSDGSLYADSAYHSWLMLDWLRGKGIDPRINERAYRGRPLTQEQKDSNRCF</sequence>
<comment type="caution">
    <text evidence="1">The sequence shown here is derived from an EMBL/GenBank/DDBJ whole genome shotgun (WGS) entry which is preliminary data.</text>
</comment>
<dbReference type="EMBL" id="JARXIC010000044">
    <property type="protein sequence ID" value="MDQ8196078.1"/>
    <property type="molecule type" value="Genomic_DNA"/>
</dbReference>
<reference evidence="1 2" key="1">
    <citation type="submission" date="2023-04" db="EMBL/GenBank/DDBJ databases">
        <title>A novel bacteria isolated from coastal sediment.</title>
        <authorList>
            <person name="Liu X.-J."/>
            <person name="Du Z.-J."/>
        </authorList>
    </citation>
    <scope>NUCLEOTIDE SEQUENCE [LARGE SCALE GENOMIC DNA]</scope>
    <source>
        <strain evidence="1 2">SDUM461004</strain>
    </source>
</reference>
<evidence type="ECO:0000313" key="1">
    <source>
        <dbReference type="EMBL" id="MDQ8196078.1"/>
    </source>
</evidence>
<evidence type="ECO:0008006" key="3">
    <source>
        <dbReference type="Google" id="ProtNLM"/>
    </source>
</evidence>